<dbReference type="Pfam" id="PF23858">
    <property type="entry name" value="DUF7220"/>
    <property type="match status" value="1"/>
</dbReference>
<feature type="transmembrane region" description="Helical" evidence="1">
    <location>
        <begin position="12"/>
        <end position="36"/>
    </location>
</feature>
<accession>A0ABZ2GYH3</accession>
<dbReference type="InterPro" id="IPR055644">
    <property type="entry name" value="DUF7220"/>
</dbReference>
<sequence length="71" mass="8139">MAKQTKARSVKEAGVNILIGYTINYLCNIALLPLLWDSEHPFISAHAIGIAFTLISFVRQYIIRRWFSKND</sequence>
<feature type="transmembrane region" description="Helical" evidence="1">
    <location>
        <begin position="42"/>
        <end position="62"/>
    </location>
</feature>
<evidence type="ECO:0008006" key="4">
    <source>
        <dbReference type="Google" id="ProtNLM"/>
    </source>
</evidence>
<keyword evidence="1" id="KW-0472">Membrane</keyword>
<proteinExistence type="predicted"/>
<dbReference type="EMBL" id="PP079415">
    <property type="protein sequence ID" value="WWO60300.1"/>
    <property type="molecule type" value="Genomic_DNA"/>
</dbReference>
<keyword evidence="3" id="KW-1185">Reference proteome</keyword>
<keyword evidence="1" id="KW-0812">Transmembrane</keyword>
<keyword evidence="1" id="KW-1133">Transmembrane helix</keyword>
<protein>
    <recommendedName>
        <fullName evidence="4">GtrA-like protein domain-containing protein</fullName>
    </recommendedName>
</protein>
<dbReference type="Proteomes" id="UP001384053">
    <property type="component" value="Segment"/>
</dbReference>
<reference evidence="2 3" key="1">
    <citation type="submission" date="2024-01" db="EMBL/GenBank/DDBJ databases">
        <title>Novel lytic viruses for Xanthomonas sp. and Stenotrophomonas maltophilia.</title>
        <authorList>
            <person name="Petrzik K."/>
            <person name="Brazdova S."/>
            <person name="Sovova L."/>
            <person name="Neoralova M."/>
        </authorList>
    </citation>
    <scope>NUCLEOTIDE SEQUENCE [LARGE SCALE GENOMIC DNA]</scope>
</reference>
<name>A0ABZ2GYH3_9CAUD</name>
<organism evidence="2 3">
    <name type="scientific">Xanthomonas phage SB4</name>
    <dbReference type="NCBI Taxonomy" id="3117473"/>
    <lineage>
        <taxon>Viruses</taxon>
        <taxon>Duplodnaviria</taxon>
        <taxon>Heunggongvirae</taxon>
        <taxon>Uroviricota</taxon>
        <taxon>Caudoviricetes</taxon>
        <taxon>Autographivirales</taxon>
        <taxon>Autonotataviridae</taxon>
        <taxon>Gujervirinae</taxon>
        <taxon>Ceskevirus</taxon>
        <taxon>Ceskevirus SB4</taxon>
    </lineage>
</organism>
<evidence type="ECO:0000256" key="1">
    <source>
        <dbReference type="SAM" id="Phobius"/>
    </source>
</evidence>
<evidence type="ECO:0000313" key="3">
    <source>
        <dbReference type="Proteomes" id="UP001384053"/>
    </source>
</evidence>
<evidence type="ECO:0000313" key="2">
    <source>
        <dbReference type="EMBL" id="WWO60300.1"/>
    </source>
</evidence>